<feature type="domain" description="DUF7907" evidence="2">
    <location>
        <begin position="35"/>
        <end position="190"/>
    </location>
</feature>
<gene>
    <name evidence="3" type="ORF">C8Q71DRAFT_332255</name>
</gene>
<protein>
    <recommendedName>
        <fullName evidence="2">DUF7907 domain-containing protein</fullName>
    </recommendedName>
</protein>
<sequence>MISLALTTLAAALFASVAANPIKARDFSGPSGLTQFQLNTVPNGDNDTYSGWWPVAFHTGAGENAAVLTSNQSETLTWQFNSTTGDVYWLTSNGPNGGDIPWSIGFVEGAPYESDAPAGYKLVTINAGWSNAGFSFDGDVLPNPPGYGTLAACYVNGTAPYWSVGPQVQLLWRPDDVPVGDCADVLLKAVSVE</sequence>
<comment type="caution">
    <text evidence="3">The sequence shown here is derived from an EMBL/GenBank/DDBJ whole genome shotgun (WGS) entry which is preliminary data.</text>
</comment>
<dbReference type="Proteomes" id="UP000814176">
    <property type="component" value="Unassembled WGS sequence"/>
</dbReference>
<evidence type="ECO:0000259" key="2">
    <source>
        <dbReference type="Pfam" id="PF25484"/>
    </source>
</evidence>
<dbReference type="Pfam" id="PF25484">
    <property type="entry name" value="DUF7907"/>
    <property type="match status" value="1"/>
</dbReference>
<keyword evidence="1" id="KW-0732">Signal</keyword>
<evidence type="ECO:0000256" key="1">
    <source>
        <dbReference type="SAM" id="SignalP"/>
    </source>
</evidence>
<accession>A0ABQ8KRR0</accession>
<name>A0ABQ8KRR0_9APHY</name>
<keyword evidence="4" id="KW-1185">Reference proteome</keyword>
<dbReference type="RefSeq" id="XP_047782790.1">
    <property type="nucleotide sequence ID" value="XM_047917889.1"/>
</dbReference>
<dbReference type="EMBL" id="JADCUA010000003">
    <property type="protein sequence ID" value="KAH9841491.1"/>
    <property type="molecule type" value="Genomic_DNA"/>
</dbReference>
<dbReference type="InterPro" id="IPR057229">
    <property type="entry name" value="DUF7907"/>
</dbReference>
<evidence type="ECO:0000313" key="4">
    <source>
        <dbReference type="Proteomes" id="UP000814176"/>
    </source>
</evidence>
<feature type="chain" id="PRO_5047129173" description="DUF7907 domain-containing protein" evidence="1">
    <location>
        <begin position="20"/>
        <end position="193"/>
    </location>
</feature>
<feature type="signal peptide" evidence="1">
    <location>
        <begin position="1"/>
        <end position="19"/>
    </location>
</feature>
<dbReference type="GeneID" id="71998621"/>
<organism evidence="3 4">
    <name type="scientific">Rhodofomes roseus</name>
    <dbReference type="NCBI Taxonomy" id="34475"/>
    <lineage>
        <taxon>Eukaryota</taxon>
        <taxon>Fungi</taxon>
        <taxon>Dikarya</taxon>
        <taxon>Basidiomycota</taxon>
        <taxon>Agaricomycotina</taxon>
        <taxon>Agaricomycetes</taxon>
        <taxon>Polyporales</taxon>
        <taxon>Rhodofomes</taxon>
    </lineage>
</organism>
<evidence type="ECO:0000313" key="3">
    <source>
        <dbReference type="EMBL" id="KAH9841491.1"/>
    </source>
</evidence>
<reference evidence="3 4" key="1">
    <citation type="journal article" date="2021" name="Environ. Microbiol.">
        <title>Gene family expansions and transcriptome signatures uncover fungal adaptations to wood decay.</title>
        <authorList>
            <person name="Hage H."/>
            <person name="Miyauchi S."/>
            <person name="Viragh M."/>
            <person name="Drula E."/>
            <person name="Min B."/>
            <person name="Chaduli D."/>
            <person name="Navarro D."/>
            <person name="Favel A."/>
            <person name="Norest M."/>
            <person name="Lesage-Meessen L."/>
            <person name="Balint B."/>
            <person name="Merenyi Z."/>
            <person name="de Eugenio L."/>
            <person name="Morin E."/>
            <person name="Martinez A.T."/>
            <person name="Baldrian P."/>
            <person name="Stursova M."/>
            <person name="Martinez M.J."/>
            <person name="Novotny C."/>
            <person name="Magnuson J.K."/>
            <person name="Spatafora J.W."/>
            <person name="Maurice S."/>
            <person name="Pangilinan J."/>
            <person name="Andreopoulos W."/>
            <person name="LaButti K."/>
            <person name="Hundley H."/>
            <person name="Na H."/>
            <person name="Kuo A."/>
            <person name="Barry K."/>
            <person name="Lipzen A."/>
            <person name="Henrissat B."/>
            <person name="Riley R."/>
            <person name="Ahrendt S."/>
            <person name="Nagy L.G."/>
            <person name="Grigoriev I.V."/>
            <person name="Martin F."/>
            <person name="Rosso M.N."/>
        </authorList>
    </citation>
    <scope>NUCLEOTIDE SEQUENCE [LARGE SCALE GENOMIC DNA]</scope>
    <source>
        <strain evidence="3 4">CIRM-BRFM 1785</strain>
    </source>
</reference>
<proteinExistence type="predicted"/>